<reference evidence="1 2" key="1">
    <citation type="journal article" date="2011" name="J. Bacteriol.">
        <title>Genome sequence of Helicobacter bizzozeronii strain CIII-1, an isolate from human gastric mucosa.</title>
        <authorList>
            <person name="Schott T."/>
            <person name="Rossi M."/>
            <person name="Hanninen M.L."/>
        </authorList>
    </citation>
    <scope>NUCLEOTIDE SEQUENCE [LARGE SCALE GENOMIC DNA]</scope>
    <source>
        <strain evidence="1 2">CIII-1</strain>
    </source>
</reference>
<dbReference type="KEGG" id="hbi:HBZC1_01840"/>
<name>F8KR05_HELBC</name>
<keyword evidence="2" id="KW-1185">Reference proteome</keyword>
<dbReference type="HOGENOM" id="CLU_3200562_0_0_7"/>
<accession>F8KR05</accession>
<organism evidence="1 2">
    <name type="scientific">Helicobacter bizzozeronii (strain CIII-1)</name>
    <dbReference type="NCBI Taxonomy" id="1002804"/>
    <lineage>
        <taxon>Bacteria</taxon>
        <taxon>Pseudomonadati</taxon>
        <taxon>Campylobacterota</taxon>
        <taxon>Epsilonproteobacteria</taxon>
        <taxon>Campylobacterales</taxon>
        <taxon>Helicobacteraceae</taxon>
        <taxon>Helicobacter</taxon>
    </lineage>
</organism>
<dbReference type="Proteomes" id="UP000008387">
    <property type="component" value="Chromosome"/>
</dbReference>
<dbReference type="AlphaFoldDB" id="F8KR05"/>
<proteinExistence type="predicted"/>
<dbReference type="EMBL" id="FR871757">
    <property type="protein sequence ID" value="CCB79170.1"/>
    <property type="molecule type" value="Genomic_DNA"/>
</dbReference>
<gene>
    <name evidence="1" type="ordered locus">HBZC1_01840</name>
</gene>
<evidence type="ECO:0000313" key="2">
    <source>
        <dbReference type="Proteomes" id="UP000008387"/>
    </source>
</evidence>
<sequence>MEVLGFDRVVVEKIQEGVYSIDIRPLGSYENFIQNCMGVELDRLK</sequence>
<evidence type="ECO:0000313" key="1">
    <source>
        <dbReference type="EMBL" id="CCB79170.1"/>
    </source>
</evidence>
<protein>
    <submittedName>
        <fullName evidence="1">Uncharacterized protein</fullName>
    </submittedName>
</protein>